<keyword evidence="3" id="KW-1185">Reference proteome</keyword>
<sequence>MPIKAKQQGALFSLIFAAAVIAGCASHPQFSGQSVTDPVLRKDVYSSIEQFFSAVTQCRSISAVDASIASLEPSPNGAIQKAVETWQVSGCGTSRTYKVVMTADDKGETDFSISQQS</sequence>
<evidence type="ECO:0000313" key="2">
    <source>
        <dbReference type="EMBL" id="KQB53594.1"/>
    </source>
</evidence>
<proteinExistence type="predicted"/>
<dbReference type="AlphaFoldDB" id="A0A0Q0YWA4"/>
<dbReference type="EMBL" id="LLWH01000165">
    <property type="protein sequence ID" value="KQB53594.1"/>
    <property type="molecule type" value="Genomic_DNA"/>
</dbReference>
<evidence type="ECO:0000256" key="1">
    <source>
        <dbReference type="SAM" id="SignalP"/>
    </source>
</evidence>
<dbReference type="Proteomes" id="UP000050342">
    <property type="component" value="Unassembled WGS sequence"/>
</dbReference>
<evidence type="ECO:0008006" key="4">
    <source>
        <dbReference type="Google" id="ProtNLM"/>
    </source>
</evidence>
<gene>
    <name evidence="2" type="ORF">AQS70_02250</name>
</gene>
<organism evidence="2 3">
    <name type="scientific">Pseudomonas endophytica</name>
    <dbReference type="NCBI Taxonomy" id="1563157"/>
    <lineage>
        <taxon>Bacteria</taxon>
        <taxon>Pseudomonadati</taxon>
        <taxon>Pseudomonadota</taxon>
        <taxon>Gammaproteobacteria</taxon>
        <taxon>Pseudomonadales</taxon>
        <taxon>Pseudomonadaceae</taxon>
        <taxon>Pseudomonas</taxon>
    </lineage>
</organism>
<feature type="signal peptide" evidence="1">
    <location>
        <begin position="1"/>
        <end position="22"/>
    </location>
</feature>
<reference evidence="2 3" key="1">
    <citation type="submission" date="2015-10" db="EMBL/GenBank/DDBJ databases">
        <title>Pseudomonas helleri sp. nov. and Pseudomonas weihenstephanensis sp. nov., isolated from raw cows milk.</title>
        <authorList>
            <person name="Von Neubeck M."/>
            <person name="Huptas C."/>
            <person name="Wenning M."/>
            <person name="Scherer S."/>
        </authorList>
    </citation>
    <scope>NUCLEOTIDE SEQUENCE [LARGE SCALE GENOMIC DNA]</scope>
    <source>
        <strain evidence="2 3">BSTT44</strain>
    </source>
</reference>
<dbReference type="RefSeq" id="WP_055103003.1">
    <property type="nucleotide sequence ID" value="NZ_LLWH01000165.1"/>
</dbReference>
<accession>A0A0Q0YWA4</accession>
<dbReference type="OrthoDB" id="6898272at2"/>
<comment type="caution">
    <text evidence="2">The sequence shown here is derived from an EMBL/GenBank/DDBJ whole genome shotgun (WGS) entry which is preliminary data.</text>
</comment>
<dbReference type="PROSITE" id="PS51257">
    <property type="entry name" value="PROKAR_LIPOPROTEIN"/>
    <property type="match status" value="1"/>
</dbReference>
<keyword evidence="1" id="KW-0732">Signal</keyword>
<protein>
    <recommendedName>
        <fullName evidence="4">Lipoprotein</fullName>
    </recommendedName>
</protein>
<feature type="chain" id="PRO_5006187305" description="Lipoprotein" evidence="1">
    <location>
        <begin position="23"/>
        <end position="117"/>
    </location>
</feature>
<name>A0A0Q0YWA4_9PSED</name>
<evidence type="ECO:0000313" key="3">
    <source>
        <dbReference type="Proteomes" id="UP000050342"/>
    </source>
</evidence>